<evidence type="ECO:0000259" key="5">
    <source>
        <dbReference type="Pfam" id="PF02775"/>
    </source>
</evidence>
<comment type="caution">
    <text evidence="7">The sequence shown here is derived from an EMBL/GenBank/DDBJ whole genome shotgun (WGS) entry which is preliminary data.</text>
</comment>
<reference evidence="7 8" key="1">
    <citation type="submission" date="2024-02" db="EMBL/GenBank/DDBJ databases">
        <title>Deinococcus carri NBRC 110142.</title>
        <authorList>
            <person name="Ichikawa N."/>
            <person name="Katano-Makiyama Y."/>
            <person name="Hidaka K."/>
        </authorList>
    </citation>
    <scope>NUCLEOTIDE SEQUENCE [LARGE SCALE GENOMIC DNA]</scope>
    <source>
        <strain evidence="7 8">NBRC 110142</strain>
    </source>
</reference>
<accession>A0ABP9W688</accession>
<keyword evidence="2 3" id="KW-0786">Thiamine pyrophosphate</keyword>
<evidence type="ECO:0000256" key="3">
    <source>
        <dbReference type="RuleBase" id="RU362132"/>
    </source>
</evidence>
<dbReference type="Proteomes" id="UP001401887">
    <property type="component" value="Unassembled WGS sequence"/>
</dbReference>
<dbReference type="NCBIfam" id="TIGR01504">
    <property type="entry name" value="glyox_carbo_lig"/>
    <property type="match status" value="1"/>
</dbReference>
<sequence length="642" mass="70189">MPFGVESQVGTGLHSLRQSDILFLLYVEKYFYRLTKDGKPLTLPSKEETKMPKMTAVEAAVHVLRLEGVETAFGVPGAAINPLYAALRKLGGINHVLARHVEGASHMADGYTRAKAGNIGVCIGTSGPAGTDMITGLYAAIADSVPILCITGQAPRARLYKEDFQAVDIESIAKPVTKMAVTVREPALVPRVFQQAFHLMRSGRPGPVLIDLPFDVQMAEIEFDPETYSPLPVYKPAATRAQIEKAMTMLGEAERPLIVSGGGVVNADASDLLQTFAELTGVPVIPTLMGWGTIPDDHPLMAGMVGLQTSQRYGNATLLASDFVLGVGNRWANRHTGGLDVYTEGRKFVHVDIEPTQIGRVFGPDYGIVSDAKAALELFVEVAREWRAAGKLKDRGEWAESCRERKATLLRKTHYDNVPIKPQRVYEEMNKAFGRDVTYVTTIGLSQIAGGQFLHVYKPRHWINAGQAGPLGWTVPAALGVAAACPDAEVVALSGDYDFQFMIEELAVGAQFNLPFLQVLVNNSYLGLIRQSQRGFDMDYQVQLSFENINSPEVNGYGVDHLKVVEGLGCKALRVFNPDDILPAFEKARDLMREHRVPVVVEVILERVTNISMGTEINNITEFEELAENARQDAPTAIAMLD</sequence>
<keyword evidence="8" id="KW-1185">Reference proteome</keyword>
<evidence type="ECO:0000256" key="2">
    <source>
        <dbReference type="ARBA" id="ARBA00023052"/>
    </source>
</evidence>
<dbReference type="Pfam" id="PF02776">
    <property type="entry name" value="TPP_enzyme_N"/>
    <property type="match status" value="1"/>
</dbReference>
<dbReference type="PANTHER" id="PTHR18968">
    <property type="entry name" value="THIAMINE PYROPHOSPHATE ENZYMES"/>
    <property type="match status" value="1"/>
</dbReference>
<protein>
    <submittedName>
        <fullName evidence="7">Glyoxylate carboligase</fullName>
    </submittedName>
</protein>
<feature type="domain" description="Thiamine pyrophosphate enzyme N-terminal TPP-binding" evidence="6">
    <location>
        <begin position="54"/>
        <end position="170"/>
    </location>
</feature>
<dbReference type="SUPFAM" id="SSF52467">
    <property type="entry name" value="DHS-like NAD/FAD-binding domain"/>
    <property type="match status" value="1"/>
</dbReference>
<dbReference type="InterPro" id="IPR006397">
    <property type="entry name" value="Glyox_carbo_lig"/>
</dbReference>
<feature type="domain" description="Thiamine pyrophosphate enzyme TPP-binding" evidence="5">
    <location>
        <begin position="443"/>
        <end position="603"/>
    </location>
</feature>
<dbReference type="Gene3D" id="3.40.50.970">
    <property type="match status" value="2"/>
</dbReference>
<dbReference type="Gene3D" id="3.40.50.1220">
    <property type="entry name" value="TPP-binding domain"/>
    <property type="match status" value="1"/>
</dbReference>
<dbReference type="InterPro" id="IPR029061">
    <property type="entry name" value="THDP-binding"/>
</dbReference>
<dbReference type="CDD" id="cd07035">
    <property type="entry name" value="TPP_PYR_POX_like"/>
    <property type="match status" value="1"/>
</dbReference>
<evidence type="ECO:0000313" key="8">
    <source>
        <dbReference type="Proteomes" id="UP001401887"/>
    </source>
</evidence>
<evidence type="ECO:0000259" key="6">
    <source>
        <dbReference type="Pfam" id="PF02776"/>
    </source>
</evidence>
<feature type="domain" description="Thiamine pyrophosphate enzyme central" evidence="4">
    <location>
        <begin position="243"/>
        <end position="377"/>
    </location>
</feature>
<proteinExistence type="inferred from homology"/>
<dbReference type="EMBL" id="BAABRP010000004">
    <property type="protein sequence ID" value="GAA5512880.1"/>
    <property type="molecule type" value="Genomic_DNA"/>
</dbReference>
<dbReference type="InterPro" id="IPR012000">
    <property type="entry name" value="Thiamin_PyroP_enz_cen_dom"/>
</dbReference>
<dbReference type="Pfam" id="PF02775">
    <property type="entry name" value="TPP_enzyme_C"/>
    <property type="match status" value="1"/>
</dbReference>
<dbReference type="NCBIfam" id="NF008431">
    <property type="entry name" value="PRK11269.1"/>
    <property type="match status" value="1"/>
</dbReference>
<dbReference type="InterPro" id="IPR045229">
    <property type="entry name" value="TPP_enz"/>
</dbReference>
<dbReference type="InterPro" id="IPR029035">
    <property type="entry name" value="DHS-like_NAD/FAD-binding_dom"/>
</dbReference>
<organism evidence="7 8">
    <name type="scientific">Deinococcus carri</name>
    <dbReference type="NCBI Taxonomy" id="1211323"/>
    <lineage>
        <taxon>Bacteria</taxon>
        <taxon>Thermotogati</taxon>
        <taxon>Deinococcota</taxon>
        <taxon>Deinococci</taxon>
        <taxon>Deinococcales</taxon>
        <taxon>Deinococcaceae</taxon>
        <taxon>Deinococcus</taxon>
    </lineage>
</organism>
<evidence type="ECO:0000313" key="7">
    <source>
        <dbReference type="EMBL" id="GAA5512880.1"/>
    </source>
</evidence>
<dbReference type="Pfam" id="PF00205">
    <property type="entry name" value="TPP_enzyme_M"/>
    <property type="match status" value="1"/>
</dbReference>
<name>A0ABP9W688_9DEIO</name>
<comment type="similarity">
    <text evidence="1 3">Belongs to the TPP enzyme family.</text>
</comment>
<dbReference type="PANTHER" id="PTHR18968:SF14">
    <property type="entry name" value="GLYOXYLATE CARBOLIGASE"/>
    <property type="match status" value="1"/>
</dbReference>
<evidence type="ECO:0000256" key="1">
    <source>
        <dbReference type="ARBA" id="ARBA00007812"/>
    </source>
</evidence>
<dbReference type="InterPro" id="IPR011766">
    <property type="entry name" value="TPP_enzyme_TPP-bd"/>
</dbReference>
<dbReference type="InterPro" id="IPR012001">
    <property type="entry name" value="Thiamin_PyroP_enz_TPP-bd_dom"/>
</dbReference>
<evidence type="ECO:0000259" key="4">
    <source>
        <dbReference type="Pfam" id="PF00205"/>
    </source>
</evidence>
<gene>
    <name evidence="7" type="primary">gcl</name>
    <name evidence="7" type="ORF">Dcar01_01604</name>
</gene>
<dbReference type="SUPFAM" id="SSF52518">
    <property type="entry name" value="Thiamin diphosphate-binding fold (THDP-binding)"/>
    <property type="match status" value="2"/>
</dbReference>